<dbReference type="InterPro" id="IPR020904">
    <property type="entry name" value="Sc_DH/Rdtase_CS"/>
</dbReference>
<dbReference type="CDD" id="cd05233">
    <property type="entry name" value="SDR_c"/>
    <property type="match status" value="1"/>
</dbReference>
<organism evidence="4 5">
    <name type="scientific">Pseudonocardia xinjiangensis</name>
    <dbReference type="NCBI Taxonomy" id="75289"/>
    <lineage>
        <taxon>Bacteria</taxon>
        <taxon>Bacillati</taxon>
        <taxon>Actinomycetota</taxon>
        <taxon>Actinomycetes</taxon>
        <taxon>Pseudonocardiales</taxon>
        <taxon>Pseudonocardiaceae</taxon>
        <taxon>Pseudonocardia</taxon>
    </lineage>
</organism>
<name>A0ABX1RB00_9PSEU</name>
<dbReference type="PANTHER" id="PTHR42760">
    <property type="entry name" value="SHORT-CHAIN DEHYDROGENASES/REDUCTASES FAMILY MEMBER"/>
    <property type="match status" value="1"/>
</dbReference>
<dbReference type="PRINTS" id="PR00081">
    <property type="entry name" value="GDHRDH"/>
</dbReference>
<gene>
    <name evidence="4" type="ORF">HF577_05775</name>
</gene>
<comment type="similarity">
    <text evidence="1 2">Belongs to the short-chain dehydrogenases/reductases (SDR) family.</text>
</comment>
<comment type="caution">
    <text evidence="4">The sequence shown here is derived from an EMBL/GenBank/DDBJ whole genome shotgun (WGS) entry which is preliminary data.</text>
</comment>
<keyword evidence="5" id="KW-1185">Reference proteome</keyword>
<evidence type="ECO:0000256" key="1">
    <source>
        <dbReference type="ARBA" id="ARBA00006484"/>
    </source>
</evidence>
<accession>A0ABX1RB00</accession>
<dbReference type="PANTHER" id="PTHR42760:SF127">
    <property type="entry name" value="3-KETOACYL-ACYL CARRIER PROTEIN REDUCTASE-RELATED"/>
    <property type="match status" value="1"/>
</dbReference>
<dbReference type="Pfam" id="PF00106">
    <property type="entry name" value="adh_short"/>
    <property type="match status" value="1"/>
</dbReference>
<evidence type="ECO:0000313" key="4">
    <source>
        <dbReference type="EMBL" id="NMH76609.1"/>
    </source>
</evidence>
<dbReference type="EMBL" id="JAAXKY010000011">
    <property type="protein sequence ID" value="NMH76609.1"/>
    <property type="molecule type" value="Genomic_DNA"/>
</dbReference>
<dbReference type="InterPro" id="IPR036291">
    <property type="entry name" value="NAD(P)-bd_dom_sf"/>
</dbReference>
<dbReference type="SMART" id="SM00822">
    <property type="entry name" value="PKS_KR"/>
    <property type="match status" value="1"/>
</dbReference>
<proteinExistence type="inferred from homology"/>
<dbReference type="PRINTS" id="PR00080">
    <property type="entry name" value="SDRFAMILY"/>
</dbReference>
<reference evidence="4 5" key="1">
    <citation type="submission" date="2020-04" db="EMBL/GenBank/DDBJ databases">
        <authorList>
            <person name="Klaysubun C."/>
            <person name="Duangmal K."/>
            <person name="Lipun K."/>
        </authorList>
    </citation>
    <scope>NUCLEOTIDE SEQUENCE [LARGE SCALE GENOMIC DNA]</scope>
    <source>
        <strain evidence="4 5">JCM 11839</strain>
    </source>
</reference>
<protein>
    <submittedName>
        <fullName evidence="4">SDR family NAD(P)-dependent oxidoreductase</fullName>
    </submittedName>
</protein>
<dbReference type="Proteomes" id="UP001296706">
    <property type="component" value="Unassembled WGS sequence"/>
</dbReference>
<evidence type="ECO:0000313" key="5">
    <source>
        <dbReference type="Proteomes" id="UP001296706"/>
    </source>
</evidence>
<dbReference type="InterPro" id="IPR002347">
    <property type="entry name" value="SDR_fam"/>
</dbReference>
<dbReference type="Gene3D" id="3.40.50.720">
    <property type="entry name" value="NAD(P)-binding Rossmann-like Domain"/>
    <property type="match status" value="1"/>
</dbReference>
<evidence type="ECO:0000256" key="2">
    <source>
        <dbReference type="RuleBase" id="RU000363"/>
    </source>
</evidence>
<dbReference type="SUPFAM" id="SSF51735">
    <property type="entry name" value="NAD(P)-binding Rossmann-fold domains"/>
    <property type="match status" value="1"/>
</dbReference>
<dbReference type="InterPro" id="IPR057326">
    <property type="entry name" value="KR_dom"/>
</dbReference>
<dbReference type="PROSITE" id="PS00061">
    <property type="entry name" value="ADH_SHORT"/>
    <property type="match status" value="1"/>
</dbReference>
<sequence length="264" mass="27302">MSGGSSGRPRRTYVADSGIDTVLRDRVALVTGASGGIGQVLARRLAESGTDLLLTYSGHAAEAEQAADHARTLGRRAAVMQADFADPATPARVVDAATERLGGLDVLVAAAGAGTQTSWEDVDGPLWDETMTVNVRAPFFLAQRALPRMIERGFGRILLFSSVAALTGGVIGPHYAASKAALHGLTHHLAARVAGSGVTVNAIAPALIAGTRMLPFGPDDPVPPNIRVGRLGTTEEVADLSLAMLRNGYLTSKVIALDGGSYPT</sequence>
<evidence type="ECO:0000259" key="3">
    <source>
        <dbReference type="SMART" id="SM00822"/>
    </source>
</evidence>
<feature type="domain" description="Ketoreductase" evidence="3">
    <location>
        <begin position="26"/>
        <end position="211"/>
    </location>
</feature>